<sequence>MPTLILLGGAGGAMRGLLDLHIRFLDWQTDRRACRLSPLPQAGELPQFRDYFDPVADPVAAVLHTVMGAGAAVLFGTTGQISGAYAAVVVGLSAPVLLTQLGRVQSVHAALAAGAPEPAGAPGASQEPATQAAPLTLPPAEEAQGAAAPEQPAAPLSPAAQAPGLSALSMGGNTNPGSGPQAGATGAGHRTEPVLPTQANGHPPDAAAGHGRDPDNRELPFLRQQPVAGEESTG</sequence>
<accession>A0A6G3R0Y3</accession>
<dbReference type="RefSeq" id="WP_164336729.1">
    <property type="nucleotide sequence ID" value="NZ_JAAGMD010000725.1"/>
</dbReference>
<evidence type="ECO:0000313" key="2">
    <source>
        <dbReference type="EMBL" id="NEA89413.1"/>
    </source>
</evidence>
<feature type="region of interest" description="Disordered" evidence="1">
    <location>
        <begin position="141"/>
        <end position="234"/>
    </location>
</feature>
<protein>
    <submittedName>
        <fullName evidence="2">Uncharacterized protein</fullName>
    </submittedName>
</protein>
<dbReference type="AlphaFoldDB" id="A0A6G3R0Y3"/>
<proteinExistence type="predicted"/>
<dbReference type="EMBL" id="JAAGMD010000725">
    <property type="protein sequence ID" value="NEA89413.1"/>
    <property type="molecule type" value="Genomic_DNA"/>
</dbReference>
<reference evidence="2" key="1">
    <citation type="submission" date="2020-01" db="EMBL/GenBank/DDBJ databases">
        <title>Insect and environment-associated Actinomycetes.</title>
        <authorList>
            <person name="Currrie C."/>
            <person name="Chevrette M."/>
            <person name="Carlson C."/>
            <person name="Stubbendieck R."/>
            <person name="Wendt-Pienkowski E."/>
        </authorList>
    </citation>
    <scope>NUCLEOTIDE SEQUENCE</scope>
    <source>
        <strain evidence="2">SID14436</strain>
    </source>
</reference>
<gene>
    <name evidence="2" type="ORF">G3I53_26045</name>
</gene>
<feature type="compositionally biased region" description="Basic and acidic residues" evidence="1">
    <location>
        <begin position="210"/>
        <end position="220"/>
    </location>
</feature>
<comment type="caution">
    <text evidence="2">The sequence shown here is derived from an EMBL/GenBank/DDBJ whole genome shotgun (WGS) entry which is preliminary data.</text>
</comment>
<feature type="compositionally biased region" description="Low complexity" evidence="1">
    <location>
        <begin position="141"/>
        <end position="169"/>
    </location>
</feature>
<organism evidence="2">
    <name type="scientific">Streptomyces sp. SID14436</name>
    <dbReference type="NCBI Taxonomy" id="2706070"/>
    <lineage>
        <taxon>Bacteria</taxon>
        <taxon>Bacillati</taxon>
        <taxon>Actinomycetota</taxon>
        <taxon>Actinomycetes</taxon>
        <taxon>Kitasatosporales</taxon>
        <taxon>Streptomycetaceae</taxon>
        <taxon>Streptomyces</taxon>
    </lineage>
</organism>
<name>A0A6G3R0Y3_9ACTN</name>
<evidence type="ECO:0000256" key="1">
    <source>
        <dbReference type="SAM" id="MobiDB-lite"/>
    </source>
</evidence>